<dbReference type="AlphaFoldDB" id="A0A9D4Y1H6"/>
<sequence length="111" mass="12687">MLLATLEAKDKLAICDLAVVCDFPDVFPEEVNELPPEREVEFSIDLVPVMNPPPRKITFSFRYKEPQTRSLEFLSSRITFIKGNKFRETYGNIFDLLAEKVDFGALTTLAQ</sequence>
<gene>
    <name evidence="1" type="ORF">KIW84_034644</name>
</gene>
<dbReference type="Gramene" id="Psat03G0464400-T1">
    <property type="protein sequence ID" value="KAI5430143.1"/>
    <property type="gene ID" value="KIW84_034644"/>
</dbReference>
<name>A0A9D4Y1H6_PEA</name>
<dbReference type="EMBL" id="JAMSHJ010000003">
    <property type="protein sequence ID" value="KAI5430143.1"/>
    <property type="molecule type" value="Genomic_DNA"/>
</dbReference>
<organism evidence="1 2">
    <name type="scientific">Pisum sativum</name>
    <name type="common">Garden pea</name>
    <name type="synonym">Lathyrus oleraceus</name>
    <dbReference type="NCBI Taxonomy" id="3888"/>
    <lineage>
        <taxon>Eukaryota</taxon>
        <taxon>Viridiplantae</taxon>
        <taxon>Streptophyta</taxon>
        <taxon>Embryophyta</taxon>
        <taxon>Tracheophyta</taxon>
        <taxon>Spermatophyta</taxon>
        <taxon>Magnoliopsida</taxon>
        <taxon>eudicotyledons</taxon>
        <taxon>Gunneridae</taxon>
        <taxon>Pentapetalae</taxon>
        <taxon>rosids</taxon>
        <taxon>fabids</taxon>
        <taxon>Fabales</taxon>
        <taxon>Fabaceae</taxon>
        <taxon>Papilionoideae</taxon>
        <taxon>50 kb inversion clade</taxon>
        <taxon>NPAAA clade</taxon>
        <taxon>Hologalegina</taxon>
        <taxon>IRL clade</taxon>
        <taxon>Fabeae</taxon>
        <taxon>Lathyrus</taxon>
    </lineage>
</organism>
<evidence type="ECO:0000313" key="1">
    <source>
        <dbReference type="EMBL" id="KAI5430143.1"/>
    </source>
</evidence>
<reference evidence="1 2" key="1">
    <citation type="journal article" date="2022" name="Nat. Genet.">
        <title>Improved pea reference genome and pan-genome highlight genomic features and evolutionary characteristics.</title>
        <authorList>
            <person name="Yang T."/>
            <person name="Liu R."/>
            <person name="Luo Y."/>
            <person name="Hu S."/>
            <person name="Wang D."/>
            <person name="Wang C."/>
            <person name="Pandey M.K."/>
            <person name="Ge S."/>
            <person name="Xu Q."/>
            <person name="Li N."/>
            <person name="Li G."/>
            <person name="Huang Y."/>
            <person name="Saxena R.K."/>
            <person name="Ji Y."/>
            <person name="Li M."/>
            <person name="Yan X."/>
            <person name="He Y."/>
            <person name="Liu Y."/>
            <person name="Wang X."/>
            <person name="Xiang C."/>
            <person name="Varshney R.K."/>
            <person name="Ding H."/>
            <person name="Gao S."/>
            <person name="Zong X."/>
        </authorList>
    </citation>
    <scope>NUCLEOTIDE SEQUENCE [LARGE SCALE GENOMIC DNA]</scope>
    <source>
        <strain evidence="1 2">cv. Zhongwan 6</strain>
    </source>
</reference>
<dbReference type="Proteomes" id="UP001058974">
    <property type="component" value="Chromosome 3"/>
</dbReference>
<proteinExistence type="predicted"/>
<keyword evidence="2" id="KW-1185">Reference proteome</keyword>
<accession>A0A9D4Y1H6</accession>
<evidence type="ECO:0000313" key="2">
    <source>
        <dbReference type="Proteomes" id="UP001058974"/>
    </source>
</evidence>
<comment type="caution">
    <text evidence="1">The sequence shown here is derived from an EMBL/GenBank/DDBJ whole genome shotgun (WGS) entry which is preliminary data.</text>
</comment>
<protein>
    <submittedName>
        <fullName evidence="1">Uncharacterized protein</fullName>
    </submittedName>
</protein>